<dbReference type="OrthoDB" id="277191at2759"/>
<dbReference type="Pfam" id="PF00675">
    <property type="entry name" value="Peptidase_M16"/>
    <property type="match status" value="1"/>
</dbReference>
<dbReference type="GO" id="GO:0046872">
    <property type="term" value="F:metal ion binding"/>
    <property type="evidence" value="ECO:0007669"/>
    <property type="project" value="InterPro"/>
</dbReference>
<dbReference type="SMR" id="C4R5N9"/>
<dbReference type="InterPro" id="IPR050361">
    <property type="entry name" value="MPP/UQCRC_Complex"/>
</dbReference>
<dbReference type="AlphaFoldDB" id="C4R5N9"/>
<dbReference type="KEGG" id="ppa:PAS_chr3_1223"/>
<dbReference type="GO" id="GO:0006627">
    <property type="term" value="P:protein processing involved in protein targeting to mitochondrion"/>
    <property type="evidence" value="ECO:0007669"/>
    <property type="project" value="EnsemblFungi"/>
</dbReference>
<dbReference type="Proteomes" id="UP000000314">
    <property type="component" value="Chromosome 3"/>
</dbReference>
<proteinExistence type="inferred from homology"/>
<feature type="domain" description="Peptidase M16 C-terminal" evidence="4">
    <location>
        <begin position="187"/>
        <end position="383"/>
    </location>
</feature>
<dbReference type="eggNOG" id="KOG2067">
    <property type="taxonomic scope" value="Eukaryota"/>
</dbReference>
<protein>
    <submittedName>
        <fullName evidence="5">Uncharacterized protein</fullName>
    </submittedName>
</protein>
<dbReference type="PANTHER" id="PTHR11851:SF49">
    <property type="entry name" value="MITOCHONDRIAL-PROCESSING PEPTIDASE SUBUNIT ALPHA"/>
    <property type="match status" value="1"/>
</dbReference>
<dbReference type="Gene3D" id="3.30.830.10">
    <property type="entry name" value="Metalloenzyme, LuxS/M16 peptidase-like"/>
    <property type="match status" value="2"/>
</dbReference>
<accession>C4R5N9</accession>
<dbReference type="GO" id="GO:0004222">
    <property type="term" value="F:metalloendopeptidase activity"/>
    <property type="evidence" value="ECO:0007669"/>
    <property type="project" value="EnsemblFungi"/>
</dbReference>
<dbReference type="HOGENOM" id="CLU_009902_5_2_1"/>
<evidence type="ECO:0000259" key="3">
    <source>
        <dbReference type="Pfam" id="PF00675"/>
    </source>
</evidence>
<dbReference type="InterPro" id="IPR011765">
    <property type="entry name" value="Pept_M16_N"/>
</dbReference>
<dbReference type="SUPFAM" id="SSF63411">
    <property type="entry name" value="LuxS/MPP-like metallohydrolase"/>
    <property type="match status" value="2"/>
</dbReference>
<dbReference type="InParanoid" id="C4R5N9"/>
<organism evidence="5 6">
    <name type="scientific">Komagataella phaffii (strain GS115 / ATCC 20864)</name>
    <name type="common">Yeast</name>
    <name type="synonym">Pichia pastoris</name>
    <dbReference type="NCBI Taxonomy" id="644223"/>
    <lineage>
        <taxon>Eukaryota</taxon>
        <taxon>Fungi</taxon>
        <taxon>Dikarya</taxon>
        <taxon>Ascomycota</taxon>
        <taxon>Saccharomycotina</taxon>
        <taxon>Pichiomycetes</taxon>
        <taxon>Pichiales</taxon>
        <taxon>Pichiaceae</taxon>
        <taxon>Komagataella</taxon>
    </lineage>
</organism>
<evidence type="ECO:0000313" key="5">
    <source>
        <dbReference type="EMBL" id="CAY70875.1"/>
    </source>
</evidence>
<evidence type="ECO:0000256" key="1">
    <source>
        <dbReference type="ARBA" id="ARBA00002123"/>
    </source>
</evidence>
<evidence type="ECO:0000259" key="4">
    <source>
        <dbReference type="Pfam" id="PF05193"/>
    </source>
</evidence>
<reference evidence="5 6" key="1">
    <citation type="journal article" date="2009" name="Nat. Biotechnol.">
        <title>Genome sequence of the recombinant protein production host Pichia pastoris.</title>
        <authorList>
            <person name="De Schutter K."/>
            <person name="Lin Y.C."/>
            <person name="Tiels P."/>
            <person name="Van Hecke A."/>
            <person name="Glinka S."/>
            <person name="Weber-Lehmann J."/>
            <person name="Rouze P."/>
            <person name="Van de Peer Y."/>
            <person name="Callewaert N."/>
        </authorList>
    </citation>
    <scope>NUCLEOTIDE SEQUENCE [LARGE SCALE GENOMIC DNA]</scope>
    <source>
        <strain evidence="6">GS115 / ATCC 20864</strain>
    </source>
</reference>
<evidence type="ECO:0000256" key="2">
    <source>
        <dbReference type="ARBA" id="ARBA00007261"/>
    </source>
</evidence>
<dbReference type="Pfam" id="PF05193">
    <property type="entry name" value="Peptidase_M16_C"/>
    <property type="match status" value="1"/>
</dbReference>
<comment type="function">
    <text evidence="1">Substrate recognition and binding subunit of the essential mitochondrial processing protease (MPP), which cleaves the mitochondrial sequence off newly imported precursors proteins.</text>
</comment>
<feature type="domain" description="Peptidase M16 N-terminal" evidence="3">
    <location>
        <begin position="33"/>
        <end position="182"/>
    </location>
</feature>
<keyword evidence="6" id="KW-1185">Reference proteome</keyword>
<dbReference type="InterPro" id="IPR007863">
    <property type="entry name" value="Peptidase_M16_C"/>
</dbReference>
<comment type="similarity">
    <text evidence="2">Belongs to the peptidase M16 family.</text>
</comment>
<name>C4R5N9_KOMPG</name>
<dbReference type="GeneID" id="8200316"/>
<sequence>MLRQFAGREFKRRFSTGIKTMPTKLTKLPNGIRVVTDEAPGHFSAMGIFVDAGSRYESQFPELTGHSHIIDRLAFKSTSKFDGKSMVENTNHLGGNFMCASSRESLIYQASVFNKDVDKMAEILSSTVKEPLFTEEEVSNQIATADYELDELWLQPDLILPELSQQVAYGSKNLGSPLLCPKESLANISRESLLKYREIFFRPENLVVAMLGVPHEKALELVDKNLGDMKSVGSSPVVKEPAKYTGGELSLPPVPPMGGLPEFHHIYLTFEGVPVDSDDVYSLATLQMLVGGGGSFSAGGPGKGMYARAYTRVLNQYGFIESCNSYIHNFSDSGLFGLSISSIPQANKVVAELLGHELSCLFSENPGKGALTNAEVNRAKNQLRSSLLMNLESKMVQLEELGRHIQVYGRKVDVTEMCDKISKVTKEDLVAIAKKVLTGSNPTIVVQGDRESYGDIEGTLASFGVGLDAASKASKKKTRGWF</sequence>
<evidence type="ECO:0000313" key="6">
    <source>
        <dbReference type="Proteomes" id="UP000000314"/>
    </source>
</evidence>
<dbReference type="GO" id="GO:0017087">
    <property type="term" value="C:mitochondrial processing peptidase complex"/>
    <property type="evidence" value="ECO:0007669"/>
    <property type="project" value="EnsemblFungi"/>
</dbReference>
<gene>
    <name evidence="5" type="ordered locus">PAS_chr3_1223</name>
</gene>
<dbReference type="PANTHER" id="PTHR11851">
    <property type="entry name" value="METALLOPROTEASE"/>
    <property type="match status" value="1"/>
</dbReference>
<dbReference type="EMBL" id="FN392321">
    <property type="protein sequence ID" value="CAY70875.1"/>
    <property type="molecule type" value="Genomic_DNA"/>
</dbReference>
<dbReference type="FunCoup" id="C4R5N9">
    <property type="interactions" value="1055"/>
</dbReference>
<dbReference type="OMA" id="LKYHHSP"/>
<dbReference type="RefSeq" id="XP_002493054.1">
    <property type="nucleotide sequence ID" value="XM_002493009.1"/>
</dbReference>
<dbReference type="STRING" id="644223.C4R5N9"/>
<dbReference type="GO" id="GO:0061133">
    <property type="term" value="F:endopeptidase activator activity"/>
    <property type="evidence" value="ECO:0007669"/>
    <property type="project" value="EnsemblFungi"/>
</dbReference>
<dbReference type="InterPro" id="IPR011249">
    <property type="entry name" value="Metalloenz_LuxS/M16"/>
</dbReference>